<gene>
    <name evidence="1" type="ORF">A2648_02860</name>
</gene>
<evidence type="ECO:0000313" key="2">
    <source>
        <dbReference type="Proteomes" id="UP000178841"/>
    </source>
</evidence>
<accession>A0A1G2CU28</accession>
<sequence length="143" mass="16222">MDPHVLEYIPEEDLRLFARICSVVEKLPNHDFGDPNLKQYKIKNAISCHILARALASFFPVGVASGLIQNCWEHSWLITKNGFVIDAYPVALYGGPVIVDARSCSPWYGFYGTRCSFVEHQTKEFLDRVHEVIVSIAVILQKK</sequence>
<organism evidence="1 2">
    <name type="scientific">Candidatus Lloydbacteria bacterium RIFCSPHIGHO2_01_FULL_41_20</name>
    <dbReference type="NCBI Taxonomy" id="1798657"/>
    <lineage>
        <taxon>Bacteria</taxon>
        <taxon>Candidatus Lloydiibacteriota</taxon>
    </lineage>
</organism>
<name>A0A1G2CU28_9BACT</name>
<reference evidence="1 2" key="1">
    <citation type="journal article" date="2016" name="Nat. Commun.">
        <title>Thousands of microbial genomes shed light on interconnected biogeochemical processes in an aquifer system.</title>
        <authorList>
            <person name="Anantharaman K."/>
            <person name="Brown C.T."/>
            <person name="Hug L.A."/>
            <person name="Sharon I."/>
            <person name="Castelle C.J."/>
            <person name="Probst A.J."/>
            <person name="Thomas B.C."/>
            <person name="Singh A."/>
            <person name="Wilkins M.J."/>
            <person name="Karaoz U."/>
            <person name="Brodie E.L."/>
            <person name="Williams K.H."/>
            <person name="Hubbard S.S."/>
            <person name="Banfield J.F."/>
        </authorList>
    </citation>
    <scope>NUCLEOTIDE SEQUENCE [LARGE SCALE GENOMIC DNA]</scope>
</reference>
<dbReference type="STRING" id="1798657.A2648_02860"/>
<dbReference type="Proteomes" id="UP000178841">
    <property type="component" value="Unassembled WGS sequence"/>
</dbReference>
<evidence type="ECO:0000313" key="1">
    <source>
        <dbReference type="EMBL" id="OGZ04757.1"/>
    </source>
</evidence>
<protein>
    <submittedName>
        <fullName evidence="1">Uncharacterized protein</fullName>
    </submittedName>
</protein>
<dbReference type="EMBL" id="MHLH01000002">
    <property type="protein sequence ID" value="OGZ04757.1"/>
    <property type="molecule type" value="Genomic_DNA"/>
</dbReference>
<dbReference type="AlphaFoldDB" id="A0A1G2CU28"/>
<comment type="caution">
    <text evidence="1">The sequence shown here is derived from an EMBL/GenBank/DDBJ whole genome shotgun (WGS) entry which is preliminary data.</text>
</comment>
<proteinExistence type="predicted"/>